<evidence type="ECO:0000256" key="2">
    <source>
        <dbReference type="ARBA" id="ARBA00022704"/>
    </source>
</evidence>
<proteinExistence type="predicted"/>
<evidence type="ECO:0000313" key="6">
    <source>
        <dbReference type="Proteomes" id="UP001314170"/>
    </source>
</evidence>
<accession>A0AAV1S4K7</accession>
<comment type="caution">
    <text evidence="5">The sequence shown here is derived from an EMBL/GenBank/DDBJ whole genome shotgun (WGS) entry which is preliminary data.</text>
</comment>
<organism evidence="5 6">
    <name type="scientific">Dovyalis caffra</name>
    <dbReference type="NCBI Taxonomy" id="77055"/>
    <lineage>
        <taxon>Eukaryota</taxon>
        <taxon>Viridiplantae</taxon>
        <taxon>Streptophyta</taxon>
        <taxon>Embryophyta</taxon>
        <taxon>Tracheophyta</taxon>
        <taxon>Spermatophyta</taxon>
        <taxon>Magnoliopsida</taxon>
        <taxon>eudicotyledons</taxon>
        <taxon>Gunneridae</taxon>
        <taxon>Pentapetalae</taxon>
        <taxon>rosids</taxon>
        <taxon>fabids</taxon>
        <taxon>Malpighiales</taxon>
        <taxon>Salicaceae</taxon>
        <taxon>Flacourtieae</taxon>
        <taxon>Dovyalis</taxon>
    </lineage>
</organism>
<evidence type="ECO:0000259" key="4">
    <source>
        <dbReference type="SMART" id="SM00043"/>
    </source>
</evidence>
<dbReference type="Proteomes" id="UP001314170">
    <property type="component" value="Unassembled WGS sequence"/>
</dbReference>
<evidence type="ECO:0000313" key="5">
    <source>
        <dbReference type="EMBL" id="CAK7344942.1"/>
    </source>
</evidence>
<reference evidence="5 6" key="1">
    <citation type="submission" date="2024-01" db="EMBL/GenBank/DDBJ databases">
        <authorList>
            <person name="Waweru B."/>
        </authorList>
    </citation>
    <scope>NUCLEOTIDE SEQUENCE [LARGE SCALE GENOMIC DNA]</scope>
</reference>
<evidence type="ECO:0000256" key="3">
    <source>
        <dbReference type="SAM" id="Phobius"/>
    </source>
</evidence>
<dbReference type="AlphaFoldDB" id="A0AAV1S4K7"/>
<dbReference type="CDD" id="cd00042">
    <property type="entry name" value="CY"/>
    <property type="match status" value="1"/>
</dbReference>
<dbReference type="EMBL" id="CAWUPB010001166">
    <property type="protein sequence ID" value="CAK7344942.1"/>
    <property type="molecule type" value="Genomic_DNA"/>
</dbReference>
<dbReference type="GO" id="GO:0004869">
    <property type="term" value="F:cysteine-type endopeptidase inhibitor activity"/>
    <property type="evidence" value="ECO:0007669"/>
    <property type="project" value="UniProtKB-KW"/>
</dbReference>
<sequence length="232" mass="26095">MKREEGMKRVCGFGLDSEKKNCGLGLAQPTWNQDRKKGWPDYQASPIESILIIAVGSMLTSNKSFAASRRHNRHFPTVKKPYLLHHVTRNPRQHASPPLSFILQGSFKSVKQKTVTMKRQTLAHSLLLLLLFAITVVVVDAALAGGWSPIKDLKDKHVVEIAEYAVAEHNKHEQSSLKLESIVKGESQVVAGTNYRLVLAVKGGAYKKYQAVVYERPWENFRNLTSFKPYKG</sequence>
<keyword evidence="6" id="KW-1185">Reference proteome</keyword>
<protein>
    <recommendedName>
        <fullName evidence="4">Cystatin domain-containing protein</fullName>
    </recommendedName>
</protein>
<dbReference type="Gene3D" id="3.10.450.10">
    <property type="match status" value="1"/>
</dbReference>
<dbReference type="SUPFAM" id="SSF54403">
    <property type="entry name" value="Cystatin/monellin"/>
    <property type="match status" value="1"/>
</dbReference>
<keyword evidence="3" id="KW-0812">Transmembrane</keyword>
<keyword evidence="3" id="KW-0472">Membrane</keyword>
<gene>
    <name evidence="5" type="ORF">DCAF_LOCUS18015</name>
</gene>
<dbReference type="Pfam" id="PF16845">
    <property type="entry name" value="SQAPI"/>
    <property type="match status" value="1"/>
</dbReference>
<dbReference type="PANTHER" id="PTHR47364:SF2">
    <property type="entry name" value="CYSTEINE PROTEINASE INHIBITOR 5"/>
    <property type="match status" value="1"/>
</dbReference>
<feature type="transmembrane region" description="Helical" evidence="3">
    <location>
        <begin position="126"/>
        <end position="147"/>
    </location>
</feature>
<feature type="domain" description="Cystatin" evidence="4">
    <location>
        <begin position="142"/>
        <end position="230"/>
    </location>
</feature>
<dbReference type="SMART" id="SM00043">
    <property type="entry name" value="CY"/>
    <property type="match status" value="1"/>
</dbReference>
<evidence type="ECO:0000256" key="1">
    <source>
        <dbReference type="ARBA" id="ARBA00022690"/>
    </source>
</evidence>
<keyword evidence="2" id="KW-0789">Thiol protease inhibitor</keyword>
<keyword evidence="3" id="KW-1133">Transmembrane helix</keyword>
<dbReference type="PANTHER" id="PTHR47364">
    <property type="entry name" value="CYSTEINE PROTEINASE INHIBITOR 5"/>
    <property type="match status" value="1"/>
</dbReference>
<keyword evidence="1" id="KW-0646">Protease inhibitor</keyword>
<dbReference type="InterPro" id="IPR000010">
    <property type="entry name" value="Cystatin_dom"/>
</dbReference>
<dbReference type="InterPro" id="IPR046350">
    <property type="entry name" value="Cystatin_sf"/>
</dbReference>
<name>A0AAV1S4K7_9ROSI</name>